<keyword evidence="2" id="KW-1185">Reference proteome</keyword>
<sequence length="89" mass="10163">MAVKQNHLKERLADIQKAAERMSIDRTQQSFDQKSSVHVVSQAAQSQVDMSQALKQYQSSLTEFIHYVNVAYRHDRQVASEAAEKGQEQ</sequence>
<reference evidence="1 2" key="1">
    <citation type="submission" date="2024-01" db="EMBL/GenBank/DDBJ databases">
        <authorList>
            <person name="Botero Cardona J."/>
        </authorList>
    </citation>
    <scope>NUCLEOTIDE SEQUENCE [LARGE SCALE GENOMIC DNA]</scope>
    <source>
        <strain evidence="1 2">LMG 33000</strain>
    </source>
</reference>
<name>A0ABP0EQH2_9LACO</name>
<evidence type="ECO:0000313" key="2">
    <source>
        <dbReference type="Proteomes" id="UP001314241"/>
    </source>
</evidence>
<gene>
    <name evidence="1" type="ORF">R54876_GBNLAHCA_01077</name>
</gene>
<protein>
    <submittedName>
        <fullName evidence="1">Uncharacterized protein</fullName>
    </submittedName>
</protein>
<proteinExistence type="predicted"/>
<dbReference type="RefSeq" id="WP_349642056.1">
    <property type="nucleotide sequence ID" value="NZ_CAWVOH010000002.1"/>
</dbReference>
<evidence type="ECO:0000313" key="1">
    <source>
        <dbReference type="EMBL" id="CAK8054508.1"/>
    </source>
</evidence>
<comment type="caution">
    <text evidence="1">The sequence shown here is derived from an EMBL/GenBank/DDBJ whole genome shotgun (WGS) entry which is preliminary data.</text>
</comment>
<organism evidence="1 2">
    <name type="scientific">Eupransor demetentiae</name>
    <dbReference type="NCBI Taxonomy" id="3109584"/>
    <lineage>
        <taxon>Bacteria</taxon>
        <taxon>Bacillati</taxon>
        <taxon>Bacillota</taxon>
        <taxon>Bacilli</taxon>
        <taxon>Lactobacillales</taxon>
        <taxon>Lactobacillaceae</taxon>
        <taxon>Eupransor</taxon>
    </lineage>
</organism>
<dbReference type="Proteomes" id="UP001314241">
    <property type="component" value="Unassembled WGS sequence"/>
</dbReference>
<dbReference type="EMBL" id="CAWVOH010000002">
    <property type="protein sequence ID" value="CAK8054508.1"/>
    <property type="molecule type" value="Genomic_DNA"/>
</dbReference>
<accession>A0ABP0EQH2</accession>